<dbReference type="OMA" id="LHSPIWT"/>
<dbReference type="PANTHER" id="PTHR37919:SF2">
    <property type="entry name" value="EXPERA DOMAIN-CONTAINING PROTEIN"/>
    <property type="match status" value="1"/>
</dbReference>
<dbReference type="PANTHER" id="PTHR37919">
    <property type="entry name" value="PROTEIN CBG05606"/>
    <property type="match status" value="1"/>
</dbReference>
<dbReference type="AlphaFoldDB" id="A0A8H6DXM4"/>
<proteinExistence type="predicted"/>
<dbReference type="EMBL" id="WNKQ01000004">
    <property type="protein sequence ID" value="KAF5852226.1"/>
    <property type="molecule type" value="Genomic_DNA"/>
</dbReference>
<feature type="transmembrane region" description="Helical" evidence="2">
    <location>
        <begin position="199"/>
        <end position="218"/>
    </location>
</feature>
<gene>
    <name evidence="3" type="ORF">GGP41_000951</name>
</gene>
<name>A0A8H6DXM4_COCSA</name>
<evidence type="ECO:0000313" key="3">
    <source>
        <dbReference type="EMBL" id="KAF5852226.1"/>
    </source>
</evidence>
<protein>
    <recommendedName>
        <fullName evidence="5">EXPERA domain-containing protein</fullName>
    </recommendedName>
</protein>
<keyword evidence="2" id="KW-0812">Transmembrane</keyword>
<evidence type="ECO:0000256" key="2">
    <source>
        <dbReference type="SAM" id="Phobius"/>
    </source>
</evidence>
<accession>A0A8H6DXM4</accession>
<evidence type="ECO:0008006" key="5">
    <source>
        <dbReference type="Google" id="ProtNLM"/>
    </source>
</evidence>
<sequence length="279" mass="30499">MVTTRSRPQGDFPTAEPSPTKKTPRSRNSTASPAPPDFGVSPSGAASLAKRAVSNAFDEISPPAPAAIDEPTWCHTASKVTLVWLSVSWPLVLWDTLYILLRPHTMAGGALQWPLWKPYETYAAIDYVYGWPGWENHDGFGAAQGVLNAVELILYGIYALTVYNHGQPAVGGTGVEVSKDKGGFFAGGIKVRGKSGNRAVLIGFAAAVMTLSKTLLYYCNEYFSDFANIRHNDWFTLTFLYIIMNGLWIIFPAYMVTVFGTDIITALDYASDPSSKKRN</sequence>
<feature type="transmembrane region" description="Helical" evidence="2">
    <location>
        <begin position="238"/>
        <end position="270"/>
    </location>
</feature>
<dbReference type="Proteomes" id="UP000624244">
    <property type="component" value="Unassembled WGS sequence"/>
</dbReference>
<reference evidence="3" key="1">
    <citation type="submission" date="2019-11" db="EMBL/GenBank/DDBJ databases">
        <title>Bipolaris sorokiniana Genome sequencing.</title>
        <authorList>
            <person name="Wang H."/>
        </authorList>
    </citation>
    <scope>NUCLEOTIDE SEQUENCE</scope>
</reference>
<evidence type="ECO:0000256" key="1">
    <source>
        <dbReference type="SAM" id="MobiDB-lite"/>
    </source>
</evidence>
<organism evidence="3 4">
    <name type="scientific">Cochliobolus sativus</name>
    <name type="common">Common root rot and spot blotch fungus</name>
    <name type="synonym">Bipolaris sorokiniana</name>
    <dbReference type="NCBI Taxonomy" id="45130"/>
    <lineage>
        <taxon>Eukaryota</taxon>
        <taxon>Fungi</taxon>
        <taxon>Dikarya</taxon>
        <taxon>Ascomycota</taxon>
        <taxon>Pezizomycotina</taxon>
        <taxon>Dothideomycetes</taxon>
        <taxon>Pleosporomycetidae</taxon>
        <taxon>Pleosporales</taxon>
        <taxon>Pleosporineae</taxon>
        <taxon>Pleosporaceae</taxon>
        <taxon>Bipolaris</taxon>
    </lineage>
</organism>
<feature type="region of interest" description="Disordered" evidence="1">
    <location>
        <begin position="1"/>
        <end position="42"/>
    </location>
</feature>
<comment type="caution">
    <text evidence="3">The sequence shown here is derived from an EMBL/GenBank/DDBJ whole genome shotgun (WGS) entry which is preliminary data.</text>
</comment>
<keyword evidence="2" id="KW-1133">Transmembrane helix</keyword>
<evidence type="ECO:0000313" key="4">
    <source>
        <dbReference type="Proteomes" id="UP000624244"/>
    </source>
</evidence>
<keyword evidence="2" id="KW-0472">Membrane</keyword>